<protein>
    <submittedName>
        <fullName evidence="2">DUF2726 domain-containing protein</fullName>
    </submittedName>
</protein>
<evidence type="ECO:0000313" key="2">
    <source>
        <dbReference type="EMBL" id="MFC0684012.1"/>
    </source>
</evidence>
<feature type="domain" description="DUF2726" evidence="1">
    <location>
        <begin position="34"/>
        <end position="114"/>
    </location>
</feature>
<keyword evidence="3" id="KW-1185">Reference proteome</keyword>
<dbReference type="InterPro" id="IPR024402">
    <property type="entry name" value="DUF2726"/>
</dbReference>
<evidence type="ECO:0000313" key="3">
    <source>
        <dbReference type="Proteomes" id="UP001589858"/>
    </source>
</evidence>
<gene>
    <name evidence="2" type="ORF">ACFFF8_05350</name>
</gene>
<reference evidence="2 3" key="1">
    <citation type="submission" date="2024-09" db="EMBL/GenBank/DDBJ databases">
        <authorList>
            <person name="Sun Q."/>
            <person name="Mori K."/>
        </authorList>
    </citation>
    <scope>NUCLEOTIDE SEQUENCE [LARGE SCALE GENOMIC DNA]</scope>
    <source>
        <strain evidence="2 3">CICC 11035S</strain>
    </source>
</reference>
<dbReference type="RefSeq" id="WP_267225199.1">
    <property type="nucleotide sequence ID" value="NZ_JAPCWC010000086.1"/>
</dbReference>
<comment type="caution">
    <text evidence="2">The sequence shown here is derived from an EMBL/GenBank/DDBJ whole genome shotgun (WGS) entry which is preliminary data.</text>
</comment>
<proteinExistence type="predicted"/>
<evidence type="ECO:0000259" key="1">
    <source>
        <dbReference type="Pfam" id="PF10881"/>
    </source>
</evidence>
<dbReference type="EMBL" id="JBHLTM010000023">
    <property type="protein sequence ID" value="MFC0684012.1"/>
    <property type="molecule type" value="Genomic_DNA"/>
</dbReference>
<dbReference type="Proteomes" id="UP001589858">
    <property type="component" value="Unassembled WGS sequence"/>
</dbReference>
<sequence>MDETKIGMLILLVVGLALLKALAGLNTAPKPVSKPFLTKREAAMLIALERALPHCRIHAQVAMGALLKAPTNPLRKSRHSDRNAFSQKIVNFVAQDRATGAILALIEVDDYSHNA</sequence>
<organism evidence="2 3">
    <name type="scientific">Novosphingobium clariflavum</name>
    <dbReference type="NCBI Taxonomy" id="2029884"/>
    <lineage>
        <taxon>Bacteria</taxon>
        <taxon>Pseudomonadati</taxon>
        <taxon>Pseudomonadota</taxon>
        <taxon>Alphaproteobacteria</taxon>
        <taxon>Sphingomonadales</taxon>
        <taxon>Sphingomonadaceae</taxon>
        <taxon>Novosphingobium</taxon>
    </lineage>
</organism>
<dbReference type="Pfam" id="PF10881">
    <property type="entry name" value="DUF2726"/>
    <property type="match status" value="1"/>
</dbReference>
<accession>A0ABV6S5L0</accession>
<name>A0ABV6S5L0_9SPHN</name>